<dbReference type="GO" id="GO:0016020">
    <property type="term" value="C:membrane"/>
    <property type="evidence" value="ECO:0007669"/>
    <property type="project" value="InterPro"/>
</dbReference>
<keyword evidence="7" id="KW-0067">ATP-binding</keyword>
<dbReference type="RefSeq" id="WP_120169567.1">
    <property type="nucleotide sequence ID" value="NZ_MCIB01000023.1"/>
</dbReference>
<dbReference type="InterPro" id="IPR036890">
    <property type="entry name" value="HATPase_C_sf"/>
</dbReference>
<evidence type="ECO:0000313" key="12">
    <source>
        <dbReference type="Proteomes" id="UP000284177"/>
    </source>
</evidence>
<dbReference type="GO" id="GO:0000155">
    <property type="term" value="F:phosphorelay sensor kinase activity"/>
    <property type="evidence" value="ECO:0007669"/>
    <property type="project" value="InterPro"/>
</dbReference>
<dbReference type="PANTHER" id="PTHR24421:SF10">
    <property type="entry name" value="NITRATE_NITRITE SENSOR PROTEIN NARQ"/>
    <property type="match status" value="1"/>
</dbReference>
<feature type="transmembrane region" description="Helical" evidence="9">
    <location>
        <begin position="81"/>
        <end position="100"/>
    </location>
</feature>
<keyword evidence="9" id="KW-0812">Transmembrane</keyword>
<evidence type="ECO:0000313" key="11">
    <source>
        <dbReference type="EMBL" id="RKD31198.1"/>
    </source>
</evidence>
<evidence type="ECO:0000256" key="3">
    <source>
        <dbReference type="ARBA" id="ARBA00022553"/>
    </source>
</evidence>
<dbReference type="CDD" id="cd16917">
    <property type="entry name" value="HATPase_UhpB-NarQ-NarX-like"/>
    <property type="match status" value="1"/>
</dbReference>
<keyword evidence="3" id="KW-0597">Phosphoprotein</keyword>
<reference evidence="11 12" key="1">
    <citation type="submission" date="2016-08" db="EMBL/GenBank/DDBJ databases">
        <title>Novel Firmicutes and Novel Genomes.</title>
        <authorList>
            <person name="Poppleton D.I."/>
            <person name="Gribaldo S."/>
        </authorList>
    </citation>
    <scope>NUCLEOTIDE SEQUENCE [LARGE SCALE GENOMIC DNA]</scope>
    <source>
        <strain evidence="11 12">CTT3</strain>
    </source>
</reference>
<dbReference type="EC" id="2.7.13.3" evidence="2"/>
<dbReference type="GO" id="GO:0005524">
    <property type="term" value="F:ATP binding"/>
    <property type="evidence" value="ECO:0007669"/>
    <property type="project" value="UniProtKB-KW"/>
</dbReference>
<evidence type="ECO:0000256" key="1">
    <source>
        <dbReference type="ARBA" id="ARBA00000085"/>
    </source>
</evidence>
<dbReference type="SUPFAM" id="SSF55874">
    <property type="entry name" value="ATPase domain of HSP90 chaperone/DNA topoisomerase II/histidine kinase"/>
    <property type="match status" value="1"/>
</dbReference>
<dbReference type="Gene3D" id="3.30.565.10">
    <property type="entry name" value="Histidine kinase-like ATPase, C-terminal domain"/>
    <property type="match status" value="1"/>
</dbReference>
<evidence type="ECO:0000256" key="8">
    <source>
        <dbReference type="ARBA" id="ARBA00023012"/>
    </source>
</evidence>
<dbReference type="Proteomes" id="UP000284177">
    <property type="component" value="Unassembled WGS sequence"/>
</dbReference>
<dbReference type="InterPro" id="IPR011712">
    <property type="entry name" value="Sig_transdc_His_kin_sub3_dim/P"/>
</dbReference>
<feature type="domain" description="Histidine kinase/HSP90-like ATPase" evidence="10">
    <location>
        <begin position="298"/>
        <end position="386"/>
    </location>
</feature>
<dbReference type="PANTHER" id="PTHR24421">
    <property type="entry name" value="NITRATE/NITRITE SENSOR PROTEIN NARX-RELATED"/>
    <property type="match status" value="1"/>
</dbReference>
<keyword evidence="6" id="KW-0418">Kinase</keyword>
<feature type="transmembrane region" description="Helical" evidence="9">
    <location>
        <begin position="32"/>
        <end position="50"/>
    </location>
</feature>
<keyword evidence="8" id="KW-0902">Two-component regulatory system</keyword>
<dbReference type="InterPro" id="IPR050482">
    <property type="entry name" value="Sensor_HK_TwoCompSys"/>
</dbReference>
<evidence type="ECO:0000256" key="5">
    <source>
        <dbReference type="ARBA" id="ARBA00022741"/>
    </source>
</evidence>
<dbReference type="AlphaFoldDB" id="A0A419T198"/>
<proteinExistence type="predicted"/>
<dbReference type="EMBL" id="MCIB01000023">
    <property type="protein sequence ID" value="RKD31198.1"/>
    <property type="molecule type" value="Genomic_DNA"/>
</dbReference>
<evidence type="ECO:0000259" key="10">
    <source>
        <dbReference type="SMART" id="SM00387"/>
    </source>
</evidence>
<protein>
    <recommendedName>
        <fullName evidence="2">histidine kinase</fullName>
        <ecNumber evidence="2">2.7.13.3</ecNumber>
    </recommendedName>
</protein>
<comment type="caution">
    <text evidence="11">The sequence shown here is derived from an EMBL/GenBank/DDBJ whole genome shotgun (WGS) entry which is preliminary data.</text>
</comment>
<evidence type="ECO:0000256" key="4">
    <source>
        <dbReference type="ARBA" id="ARBA00022679"/>
    </source>
</evidence>
<evidence type="ECO:0000256" key="7">
    <source>
        <dbReference type="ARBA" id="ARBA00022840"/>
    </source>
</evidence>
<keyword evidence="9" id="KW-1133">Transmembrane helix</keyword>
<gene>
    <name evidence="11" type="ORF">BET03_03465</name>
</gene>
<accession>A0A419T198</accession>
<keyword evidence="12" id="KW-1185">Reference proteome</keyword>
<dbReference type="Gene3D" id="1.20.5.1930">
    <property type="match status" value="1"/>
</dbReference>
<dbReference type="InterPro" id="IPR003594">
    <property type="entry name" value="HATPase_dom"/>
</dbReference>
<evidence type="ECO:0000256" key="6">
    <source>
        <dbReference type="ARBA" id="ARBA00022777"/>
    </source>
</evidence>
<evidence type="ECO:0000256" key="9">
    <source>
        <dbReference type="SAM" id="Phobius"/>
    </source>
</evidence>
<organism evidence="11 12">
    <name type="scientific">Thermohalobacter berrensis</name>
    <dbReference type="NCBI Taxonomy" id="99594"/>
    <lineage>
        <taxon>Bacteria</taxon>
        <taxon>Bacillati</taxon>
        <taxon>Bacillota</taxon>
        <taxon>Tissierellia</taxon>
        <taxon>Tissierellales</taxon>
        <taxon>Thermohalobacteraceae</taxon>
        <taxon>Thermohalobacter</taxon>
    </lineage>
</organism>
<comment type="catalytic activity">
    <reaction evidence="1">
        <text>ATP + protein L-histidine = ADP + protein N-phospho-L-histidine.</text>
        <dbReference type="EC" id="2.7.13.3"/>
    </reaction>
</comment>
<feature type="transmembrane region" description="Helical" evidence="9">
    <location>
        <begin position="140"/>
        <end position="158"/>
    </location>
</feature>
<keyword evidence="5" id="KW-0547">Nucleotide-binding</keyword>
<dbReference type="Pfam" id="PF02518">
    <property type="entry name" value="HATPase_c"/>
    <property type="match status" value="1"/>
</dbReference>
<dbReference type="GO" id="GO:0046983">
    <property type="term" value="F:protein dimerization activity"/>
    <property type="evidence" value="ECO:0007669"/>
    <property type="project" value="InterPro"/>
</dbReference>
<keyword evidence="9" id="KW-0472">Membrane</keyword>
<evidence type="ECO:0000256" key="2">
    <source>
        <dbReference type="ARBA" id="ARBA00012438"/>
    </source>
</evidence>
<keyword evidence="4" id="KW-0808">Transferase</keyword>
<dbReference type="OrthoDB" id="9781904at2"/>
<feature type="transmembrane region" description="Helical" evidence="9">
    <location>
        <begin position="107"/>
        <end position="128"/>
    </location>
</feature>
<sequence>MNNRVKLFYIFKLVTLVILFIGAIMFENAHGSRLYLLSLIFILYILIGILRGRIFKNKRIYSLSYFIDIALVYYLEHNSRFLINYFFHTFYIGILIESSLTLKKKDSLIIGIITVVTSLIKYVLLIYYKTNLSNISQISFFTLINVFILVLTHFAQYYKEEKEKQDKLYKQLIKAHKKLKEYADKIEGLTIIEERNRIARDLHDTLGHNMTALIMEMEMAELMINDDIDKAKELIGRSKKTAREGLRKVREVVETLRPEKRILKGVESIKELIEDFSNKANINAELNIKGKIVKTSPTIDVTLYRIVQESLTNAVRHGKASKVKIDLEYTYKTVNFKIKDNGIGIKKIEKGFGLKGMEERVRNINGEVKFHSDKGFLIEGYLPLEVNRVD</sequence>
<feature type="transmembrane region" description="Helical" evidence="9">
    <location>
        <begin position="7"/>
        <end position="26"/>
    </location>
</feature>
<name>A0A419T198_9FIRM</name>
<dbReference type="Pfam" id="PF07730">
    <property type="entry name" value="HisKA_3"/>
    <property type="match status" value="1"/>
</dbReference>
<dbReference type="SMART" id="SM00387">
    <property type="entry name" value="HATPase_c"/>
    <property type="match status" value="1"/>
</dbReference>